<keyword evidence="6" id="KW-0564">Palmitate</keyword>
<dbReference type="PROSITE" id="PS51257">
    <property type="entry name" value="PROKAR_LIPOPROTEIN"/>
    <property type="match status" value="1"/>
</dbReference>
<dbReference type="GO" id="GO:0009847">
    <property type="term" value="P:spore germination"/>
    <property type="evidence" value="ECO:0007669"/>
    <property type="project" value="InterPro"/>
</dbReference>
<evidence type="ECO:0000313" key="11">
    <source>
        <dbReference type="Proteomes" id="UP000306477"/>
    </source>
</evidence>
<dbReference type="GO" id="GO:0016020">
    <property type="term" value="C:membrane"/>
    <property type="evidence" value="ECO:0007669"/>
    <property type="project" value="UniProtKB-SubCell"/>
</dbReference>
<dbReference type="Pfam" id="PF05504">
    <property type="entry name" value="Spore_GerAC"/>
    <property type="match status" value="1"/>
</dbReference>
<reference evidence="10 11" key="1">
    <citation type="journal article" date="2019" name="Indoor Air">
        <title>Impacts of indoor surface finishes on bacterial viability.</title>
        <authorList>
            <person name="Hu J."/>
            <person name="Maamar S.B."/>
            <person name="Glawe A.J."/>
            <person name="Gottel N."/>
            <person name="Gilbert J.A."/>
            <person name="Hartmann E.M."/>
        </authorList>
    </citation>
    <scope>NUCLEOTIDE SEQUENCE [LARGE SCALE GENOMIC DNA]</scope>
    <source>
        <strain evidence="10 11">AF060A6</strain>
    </source>
</reference>
<evidence type="ECO:0000256" key="2">
    <source>
        <dbReference type="ARBA" id="ARBA00007886"/>
    </source>
</evidence>
<comment type="similarity">
    <text evidence="2">Belongs to the GerABKC lipoprotein family.</text>
</comment>
<evidence type="ECO:0000256" key="5">
    <source>
        <dbReference type="ARBA" id="ARBA00023136"/>
    </source>
</evidence>
<keyword evidence="7" id="KW-0449">Lipoprotein</keyword>
<evidence type="ECO:0000313" key="10">
    <source>
        <dbReference type="EMBL" id="THE09603.1"/>
    </source>
</evidence>
<organism evidence="10 11">
    <name type="scientific">Bacillus timonensis</name>
    <dbReference type="NCBI Taxonomy" id="1033734"/>
    <lineage>
        <taxon>Bacteria</taxon>
        <taxon>Bacillati</taxon>
        <taxon>Bacillota</taxon>
        <taxon>Bacilli</taxon>
        <taxon>Bacillales</taxon>
        <taxon>Bacillaceae</taxon>
        <taxon>Bacillus</taxon>
    </lineage>
</organism>
<dbReference type="EMBL" id="SLUB01000071">
    <property type="protein sequence ID" value="THE09603.1"/>
    <property type="molecule type" value="Genomic_DNA"/>
</dbReference>
<dbReference type="Proteomes" id="UP000306477">
    <property type="component" value="Unassembled WGS sequence"/>
</dbReference>
<dbReference type="NCBIfam" id="TIGR02887">
    <property type="entry name" value="spore_ger_x_C"/>
    <property type="match status" value="1"/>
</dbReference>
<dbReference type="InterPro" id="IPR057336">
    <property type="entry name" value="GerAC_N"/>
</dbReference>
<gene>
    <name evidence="10" type="ORF">E1I69_21780</name>
</gene>
<evidence type="ECO:0000259" key="9">
    <source>
        <dbReference type="Pfam" id="PF25198"/>
    </source>
</evidence>
<dbReference type="Pfam" id="PF25198">
    <property type="entry name" value="Spore_GerAC_N"/>
    <property type="match status" value="1"/>
</dbReference>
<dbReference type="InterPro" id="IPR046953">
    <property type="entry name" value="Spore_GerAC-like_C"/>
</dbReference>
<evidence type="ECO:0000259" key="8">
    <source>
        <dbReference type="Pfam" id="PF05504"/>
    </source>
</evidence>
<evidence type="ECO:0000256" key="6">
    <source>
        <dbReference type="ARBA" id="ARBA00023139"/>
    </source>
</evidence>
<dbReference type="AlphaFoldDB" id="A0A4V3V721"/>
<keyword evidence="5" id="KW-0472">Membrane</keyword>
<accession>A0A4V3V721</accession>
<dbReference type="OrthoDB" id="2569624at2"/>
<dbReference type="InterPro" id="IPR008844">
    <property type="entry name" value="Spore_GerAC-like"/>
</dbReference>
<proteinExistence type="inferred from homology"/>
<feature type="domain" description="Spore germination GerAC-like C-terminal" evidence="8">
    <location>
        <begin position="222"/>
        <end position="391"/>
    </location>
</feature>
<evidence type="ECO:0000256" key="1">
    <source>
        <dbReference type="ARBA" id="ARBA00004635"/>
    </source>
</evidence>
<dbReference type="Gene3D" id="3.30.300.210">
    <property type="entry name" value="Nutrient germinant receptor protein C, domain 3"/>
    <property type="match status" value="1"/>
</dbReference>
<comment type="subcellular location">
    <subcellularLocation>
        <location evidence="1">Membrane</location>
        <topology evidence="1">Lipid-anchor</topology>
    </subcellularLocation>
</comment>
<dbReference type="PANTHER" id="PTHR35789">
    <property type="entry name" value="SPORE GERMINATION PROTEIN B3"/>
    <property type="match status" value="1"/>
</dbReference>
<keyword evidence="3" id="KW-0309">Germination</keyword>
<feature type="domain" description="Spore germination protein N-terminal" evidence="9">
    <location>
        <begin position="26"/>
        <end position="213"/>
    </location>
</feature>
<evidence type="ECO:0000256" key="7">
    <source>
        <dbReference type="ARBA" id="ARBA00023288"/>
    </source>
</evidence>
<comment type="caution">
    <text evidence="10">The sequence shown here is derived from an EMBL/GenBank/DDBJ whole genome shotgun (WGS) entry which is preliminary data.</text>
</comment>
<evidence type="ECO:0000256" key="3">
    <source>
        <dbReference type="ARBA" id="ARBA00022544"/>
    </source>
</evidence>
<dbReference type="InterPro" id="IPR038501">
    <property type="entry name" value="Spore_GerAC_C_sf"/>
</dbReference>
<keyword evidence="11" id="KW-1185">Reference proteome</keyword>
<protein>
    <submittedName>
        <fullName evidence="10">Ger(X)C family spore germination protein</fullName>
    </submittedName>
</protein>
<evidence type="ECO:0000256" key="4">
    <source>
        <dbReference type="ARBA" id="ARBA00022729"/>
    </source>
</evidence>
<dbReference type="PANTHER" id="PTHR35789:SF1">
    <property type="entry name" value="SPORE GERMINATION PROTEIN B3"/>
    <property type="match status" value="1"/>
</dbReference>
<sequence length="398" mass="44687">MESVSKSWDRWLPLVFLPFLLTGCWDRVEIEDRGFTIGAAIDLEENLGNEEDKNEQHVYQGTYQLVVPGGLGQGTGQGGGQETAYQNLTSVSDSLFEQIRDLAKETSRTPFFAHLEMIIVSEDVAKVPGAFSNIMDLFLRDHEMRRGVKVLISKGNAGDVLKVEPKPENLPVMFLDSIIENAVKNPQMLQEVRIGTVHEYLASNNSFVIPKIEMNGEKVDSEGAAVIHGHNDTMVDFINGKTTEGLNFIKGDYKGGLVKAKIDEDLVVYEIKNAKRTVEVNTDDKNKIKFHIMIQTEGTIGESFKRLDYTKPENIEKVQNAMENEIKKTAETSVEKLRDDLKVDALGLSGYVQRKNYALWKKICDDWDHGDNYFSKSEIAIEVNAIIRAPGSIIQIEK</sequence>
<keyword evidence="4" id="KW-0732">Signal</keyword>
<name>A0A4V3V721_9BACI</name>